<feature type="transmembrane region" description="Helical" evidence="1">
    <location>
        <begin position="60"/>
        <end position="83"/>
    </location>
</feature>
<dbReference type="AlphaFoldDB" id="A0A7C9LNS4"/>
<dbReference type="Proteomes" id="UP000482295">
    <property type="component" value="Unassembled WGS sequence"/>
</dbReference>
<sequence length="163" mass="19020">MNYLEQFKYVMCSVISGMLSLFFPIRDFMYAMLVVFGINYIFGLVAGLKHGEEWNFKKSMVFFYHCCLFFVMSASIFITGYFLHAGEETLGVVKALCGVAIWFYSTNIVRNWRMMLIEDTTMWKVAGFVYYVLTLKAIDKVPFLSEYLKTSHVDINDNKPKFD</sequence>
<accession>A0A7C9LNS4</accession>
<dbReference type="EMBL" id="VVIQ01000002">
    <property type="protein sequence ID" value="MUL27138.1"/>
    <property type="molecule type" value="Genomic_DNA"/>
</dbReference>
<feature type="transmembrane region" description="Helical" evidence="1">
    <location>
        <begin position="29"/>
        <end position="48"/>
    </location>
</feature>
<evidence type="ECO:0000256" key="1">
    <source>
        <dbReference type="SAM" id="Phobius"/>
    </source>
</evidence>
<keyword evidence="1" id="KW-1133">Transmembrane helix</keyword>
<protein>
    <submittedName>
        <fullName evidence="2">Uncharacterized protein</fullName>
    </submittedName>
</protein>
<gene>
    <name evidence="2" type="ORF">F0475_02105</name>
</gene>
<feature type="transmembrane region" description="Helical" evidence="1">
    <location>
        <begin position="89"/>
        <end position="109"/>
    </location>
</feature>
<organism evidence="2 3">
    <name type="scientific">Prevotella vespertina</name>
    <dbReference type="NCBI Taxonomy" id="2608404"/>
    <lineage>
        <taxon>Bacteria</taxon>
        <taxon>Pseudomonadati</taxon>
        <taxon>Bacteroidota</taxon>
        <taxon>Bacteroidia</taxon>
        <taxon>Bacteroidales</taxon>
        <taxon>Prevotellaceae</taxon>
        <taxon>Prevotella</taxon>
    </lineage>
</organism>
<feature type="transmembrane region" description="Helical" evidence="1">
    <location>
        <begin position="7"/>
        <end position="23"/>
    </location>
</feature>
<keyword evidence="1" id="KW-0472">Membrane</keyword>
<comment type="caution">
    <text evidence="2">The sequence shown here is derived from an EMBL/GenBank/DDBJ whole genome shotgun (WGS) entry which is preliminary data.</text>
</comment>
<evidence type="ECO:0000313" key="3">
    <source>
        <dbReference type="Proteomes" id="UP000482295"/>
    </source>
</evidence>
<reference evidence="2 3" key="1">
    <citation type="submission" date="2019-09" db="EMBL/GenBank/DDBJ databases">
        <title>Prevotella A2879 sp. nov., isolated from an abscess of a patient.</title>
        <authorList>
            <person name="Buhl M."/>
            <person name="Oberhettinger P."/>
        </authorList>
    </citation>
    <scope>NUCLEOTIDE SEQUENCE [LARGE SCALE GENOMIC DNA]</scope>
    <source>
        <strain evidence="2 3">A2879</strain>
    </source>
</reference>
<evidence type="ECO:0000313" key="2">
    <source>
        <dbReference type="EMBL" id="MUL27138.1"/>
    </source>
</evidence>
<keyword evidence="1" id="KW-0812">Transmembrane</keyword>
<dbReference type="RefSeq" id="WP_155715172.1">
    <property type="nucleotide sequence ID" value="NZ_VVIQ01000002.1"/>
</dbReference>
<keyword evidence="3" id="KW-1185">Reference proteome</keyword>
<name>A0A7C9LNS4_9BACT</name>
<proteinExistence type="predicted"/>